<comment type="caution">
    <text evidence="1">The sequence shown here is derived from an EMBL/GenBank/DDBJ whole genome shotgun (WGS) entry which is preliminary data.</text>
</comment>
<evidence type="ECO:0000313" key="2">
    <source>
        <dbReference type="EMBL" id="KAA6398086.1"/>
    </source>
</evidence>
<protein>
    <submittedName>
        <fullName evidence="1">Uncharacterized protein</fullName>
    </submittedName>
</protein>
<evidence type="ECO:0000313" key="1">
    <source>
        <dbReference type="EMBL" id="KAA6398078.1"/>
    </source>
</evidence>
<reference evidence="1 3" key="1">
    <citation type="submission" date="2019-03" db="EMBL/GenBank/DDBJ databases">
        <title>Single cell metagenomics reveals metabolic interactions within the superorganism composed of flagellate Streblomastix strix and complex community of Bacteroidetes bacteria on its surface.</title>
        <authorList>
            <person name="Treitli S.C."/>
            <person name="Kolisko M."/>
            <person name="Husnik F."/>
            <person name="Keeling P."/>
            <person name="Hampl V."/>
        </authorList>
    </citation>
    <scope>NUCLEOTIDE SEQUENCE [LARGE SCALE GENOMIC DNA]</scope>
    <source>
        <strain evidence="1">ST1C</strain>
    </source>
</reference>
<name>A0A5J4WT04_9EUKA</name>
<evidence type="ECO:0000313" key="3">
    <source>
        <dbReference type="Proteomes" id="UP000324800"/>
    </source>
</evidence>
<sequence>MVCITVKRVEQIQKYNPYLKLNFNNVWGGGDCGVGLGTDNGRKCSQERKGRGILTLETRNLRPSGRRKHDLRYFSGNLTLKSQWRVNFSVSEARSRQ</sequence>
<dbReference type="AlphaFoldDB" id="A0A5J4WT04"/>
<dbReference type="Proteomes" id="UP000324800">
    <property type="component" value="Unassembled WGS sequence"/>
</dbReference>
<dbReference type="EMBL" id="SNRW01001038">
    <property type="protein sequence ID" value="KAA6398086.1"/>
    <property type="molecule type" value="Genomic_DNA"/>
</dbReference>
<dbReference type="EMBL" id="SNRW01001038">
    <property type="protein sequence ID" value="KAA6398078.1"/>
    <property type="molecule type" value="Genomic_DNA"/>
</dbReference>
<organism evidence="1 3">
    <name type="scientific">Streblomastix strix</name>
    <dbReference type="NCBI Taxonomy" id="222440"/>
    <lineage>
        <taxon>Eukaryota</taxon>
        <taxon>Metamonada</taxon>
        <taxon>Preaxostyla</taxon>
        <taxon>Oxymonadida</taxon>
        <taxon>Streblomastigidae</taxon>
        <taxon>Streblomastix</taxon>
    </lineage>
</organism>
<accession>A0A5J4WT04</accession>
<proteinExistence type="predicted"/>
<gene>
    <name evidence="1" type="ORF">EZS28_006387</name>
    <name evidence="2" type="ORF">EZS28_006395</name>
</gene>